<dbReference type="VEuPathDB" id="PlasmoDB:PVVCY_0500160"/>
<dbReference type="VEuPathDB" id="PlasmoDB:PVPCR_1305810"/>
<dbReference type="Proteomes" id="UP000515697">
    <property type="component" value="Chromosome PVSEL_13"/>
</dbReference>
<feature type="signal peptide" evidence="2">
    <location>
        <begin position="1"/>
        <end position="25"/>
    </location>
</feature>
<name>A0A6V7TCS2_PLAVN</name>
<dbReference type="VEuPathDB" id="PlasmoDB:PVSEL_1305900"/>
<dbReference type="EMBL" id="LR865434">
    <property type="protein sequence ID" value="CAD2112192.1"/>
    <property type="molecule type" value="Genomic_DNA"/>
</dbReference>
<sequence>MKTPYVSLFFFILLICGIFEYKASSVDDVTLPVDDMALPVDDKALPVDDKISPPVDEANTPIANNDAKSESKINKIFKNGRNKKIAAIAASIVGSTLAFALTLACMNPEVRNKFRIKNRFKDYDDIDTPKDISLINPVENPYPEKYPEQLPEQLPEQYPEQSPEQYPEQAAEKYLEQYQKHYTKRFLEHYPKPYPEQAPTDHAYSYSLSDDGTYNAYYMAPDTQESYKNLFVDDNKEGIVDFIEYKDELSDLMNEAQQTYGMDEKSFDPYI</sequence>
<keyword evidence="1" id="KW-1133">Transmembrane helix</keyword>
<accession>A0A6V7TCS2</accession>
<keyword evidence="1" id="KW-0472">Membrane</keyword>
<evidence type="ECO:0000313" key="3">
    <source>
        <dbReference type="EMBL" id="CAD2112192.1"/>
    </source>
</evidence>
<dbReference type="PROSITE" id="PS00018">
    <property type="entry name" value="EF_HAND_1"/>
    <property type="match status" value="1"/>
</dbReference>
<proteinExistence type="predicted"/>
<reference evidence="3 4" key="1">
    <citation type="submission" date="2020-08" db="EMBL/GenBank/DDBJ databases">
        <authorList>
            <person name="Ramaprasad A."/>
        </authorList>
    </citation>
    <scope>NUCLEOTIDE SEQUENCE [LARGE SCALE GENOMIC DNA]</scope>
</reference>
<evidence type="ECO:0000256" key="1">
    <source>
        <dbReference type="SAM" id="Phobius"/>
    </source>
</evidence>
<feature type="chain" id="PRO_5028195760" evidence="2">
    <location>
        <begin position="26"/>
        <end position="271"/>
    </location>
</feature>
<dbReference type="Pfam" id="PF09716">
    <property type="entry name" value="ETRAMP"/>
    <property type="match status" value="1"/>
</dbReference>
<evidence type="ECO:0000256" key="2">
    <source>
        <dbReference type="SAM" id="SignalP"/>
    </source>
</evidence>
<dbReference type="VEuPathDB" id="PlasmoDB:PVBDA_0500180"/>
<protein>
    <submittedName>
        <fullName evidence="3">Early transcribed membrane protein, up-regulated in infective sporozoites</fullName>
    </submittedName>
</protein>
<evidence type="ECO:0000313" key="4">
    <source>
        <dbReference type="Proteomes" id="UP000515697"/>
    </source>
</evidence>
<dbReference type="InterPro" id="IPR018247">
    <property type="entry name" value="EF_Hand_1_Ca_BS"/>
</dbReference>
<dbReference type="VEuPathDB" id="PlasmoDB:PVLDE_0500150"/>
<keyword evidence="1" id="KW-0812">Transmembrane</keyword>
<feature type="transmembrane region" description="Helical" evidence="1">
    <location>
        <begin position="85"/>
        <end position="106"/>
    </location>
</feature>
<dbReference type="AlphaFoldDB" id="A0A6V7TCS2"/>
<keyword evidence="2" id="KW-0732">Signal</keyword>
<organism evidence="3 4">
    <name type="scientific">Plasmodium vinckei</name>
    <dbReference type="NCBI Taxonomy" id="5860"/>
    <lineage>
        <taxon>Eukaryota</taxon>
        <taxon>Sar</taxon>
        <taxon>Alveolata</taxon>
        <taxon>Apicomplexa</taxon>
        <taxon>Aconoidasida</taxon>
        <taxon>Haemosporida</taxon>
        <taxon>Plasmodiidae</taxon>
        <taxon>Plasmodium</taxon>
        <taxon>Plasmodium (Vinckeia)</taxon>
    </lineage>
</organism>
<gene>
    <name evidence="3" type="ORF">PVSEL_1305900</name>
</gene>